<dbReference type="InterPro" id="IPR002314">
    <property type="entry name" value="aa-tRNA-synt_IIb"/>
</dbReference>
<dbReference type="SUPFAM" id="SSF55681">
    <property type="entry name" value="Class II aaRS and biotin synthetases"/>
    <property type="match status" value="1"/>
</dbReference>
<dbReference type="PRINTS" id="PR00981">
    <property type="entry name" value="TRNASYNTHSER"/>
</dbReference>
<evidence type="ECO:0000256" key="2">
    <source>
        <dbReference type="ARBA" id="ARBA00005045"/>
    </source>
</evidence>
<evidence type="ECO:0000256" key="12">
    <source>
        <dbReference type="ARBA" id="ARBA00033352"/>
    </source>
</evidence>
<dbReference type="GO" id="GO:0006434">
    <property type="term" value="P:seryl-tRNA aminoacylation"/>
    <property type="evidence" value="ECO:0007669"/>
    <property type="project" value="InterPro"/>
</dbReference>
<comment type="pathway">
    <text evidence="2">Aminoacyl-tRNA biosynthesis; selenocysteinyl-tRNA(Sec) biosynthesis; L-seryl-tRNA(Sec) from L-serine and tRNA(Sec): step 1/1.</text>
</comment>
<evidence type="ECO:0000256" key="7">
    <source>
        <dbReference type="ARBA" id="ARBA00022741"/>
    </source>
</evidence>
<dbReference type="EMBL" id="CP128385">
    <property type="protein sequence ID" value="WMI30527.1"/>
    <property type="molecule type" value="Genomic_DNA"/>
</dbReference>
<dbReference type="PANTHER" id="PTHR43697:SF1">
    <property type="entry name" value="SERINE--TRNA LIGASE"/>
    <property type="match status" value="1"/>
</dbReference>
<dbReference type="PANTHER" id="PTHR43697">
    <property type="entry name" value="SERYL-TRNA SYNTHETASE"/>
    <property type="match status" value="1"/>
</dbReference>
<dbReference type="PROSITE" id="PS50862">
    <property type="entry name" value="AA_TRNA_LIGASE_II"/>
    <property type="match status" value="1"/>
</dbReference>
<evidence type="ECO:0000256" key="6">
    <source>
        <dbReference type="ARBA" id="ARBA00022598"/>
    </source>
</evidence>
<organism evidence="16">
    <name type="scientific">Candidatus Organicella extenuata</name>
    <dbReference type="NCBI Taxonomy" id="2841811"/>
    <lineage>
        <taxon>Bacteria</taxon>
        <taxon>Pseudomonadati</taxon>
        <taxon>Verrucomicrobiota</taxon>
        <taxon>Candidatus Organicella</taxon>
    </lineage>
</organism>
<dbReference type="GO" id="GO:0005524">
    <property type="term" value="F:ATP binding"/>
    <property type="evidence" value="ECO:0007669"/>
    <property type="project" value="UniProtKB-KW"/>
</dbReference>
<dbReference type="InterPro" id="IPR045864">
    <property type="entry name" value="aa-tRNA-synth_II/BPL/LPL"/>
</dbReference>
<reference evidence="16" key="1">
    <citation type="journal article" date="2021" name="Front. Microbiol.">
        <title>Genome Analysis of a Verrucomicrobial Endosymbiont With a Tiny Genome Discovered in an Antarctic Lake.</title>
        <authorList>
            <person name="Williams T.J."/>
            <person name="Allen M.A."/>
            <person name="Ivanova N."/>
            <person name="Huntemann M."/>
            <person name="Haque S."/>
            <person name="Hancock A.M."/>
            <person name="Brazendale S."/>
            <person name="Cavicchioli R."/>
        </authorList>
    </citation>
    <scope>NUCLEOTIDE SEQUENCE</scope>
    <source>
        <strain evidence="16">MAG_Ga0307966_1000010</strain>
    </source>
</reference>
<evidence type="ECO:0000256" key="1">
    <source>
        <dbReference type="ARBA" id="ARBA00004496"/>
    </source>
</evidence>
<keyword evidence="8" id="KW-0067">ATP-binding</keyword>
<comment type="catalytic activity">
    <reaction evidence="14">
        <text>tRNA(Ser) + L-serine + ATP = L-seryl-tRNA(Ser) + AMP + diphosphate + H(+)</text>
        <dbReference type="Rhea" id="RHEA:12292"/>
        <dbReference type="Rhea" id="RHEA-COMP:9669"/>
        <dbReference type="Rhea" id="RHEA-COMP:9703"/>
        <dbReference type="ChEBI" id="CHEBI:15378"/>
        <dbReference type="ChEBI" id="CHEBI:30616"/>
        <dbReference type="ChEBI" id="CHEBI:33019"/>
        <dbReference type="ChEBI" id="CHEBI:33384"/>
        <dbReference type="ChEBI" id="CHEBI:78442"/>
        <dbReference type="ChEBI" id="CHEBI:78533"/>
        <dbReference type="ChEBI" id="CHEBI:456215"/>
        <dbReference type="EC" id="6.1.1.11"/>
    </reaction>
</comment>
<accession>A0AA51GE75</accession>
<dbReference type="AlphaFoldDB" id="A0AA51GE75"/>
<evidence type="ECO:0000256" key="14">
    <source>
        <dbReference type="ARBA" id="ARBA00048823"/>
    </source>
</evidence>
<evidence type="ECO:0000256" key="9">
    <source>
        <dbReference type="ARBA" id="ARBA00022917"/>
    </source>
</evidence>
<dbReference type="Proteomes" id="UP001238843">
    <property type="component" value="Chromosome"/>
</dbReference>
<dbReference type="GO" id="GO:0004828">
    <property type="term" value="F:serine-tRNA ligase activity"/>
    <property type="evidence" value="ECO:0007669"/>
    <property type="project" value="UniProtKB-EC"/>
</dbReference>
<evidence type="ECO:0000256" key="10">
    <source>
        <dbReference type="ARBA" id="ARBA00023146"/>
    </source>
</evidence>
<evidence type="ECO:0000313" key="16">
    <source>
        <dbReference type="EMBL" id="WMI30527.1"/>
    </source>
</evidence>
<dbReference type="InterPro" id="IPR002317">
    <property type="entry name" value="Ser-tRNA-ligase_type_1"/>
</dbReference>
<evidence type="ECO:0000259" key="15">
    <source>
        <dbReference type="PROSITE" id="PS50862"/>
    </source>
</evidence>
<sequence length="422" mass="48622">MISRSYFIKRRRSFLLKLKAKGFSCYTTLEDCINIGRSLPLLSKKKTLTCNLKKKTTYFRHTGSFTIASNVNWIVILKKKISKKFKYTVKKNLYFKYIFLKVSEVIPNIPSNFMYKNRPPSVVYLFFKKRYVSGVAVIYNTTTHFENTALGSVITFRGMGKGFPVYKNNSYSFIRYLVDFFISESLKHGFTEVSLPVLVKAGQVFRTGQLPDKEGQMFMVGKDNLYLLPTAEVSVTNLLNNKKLHLSDLPILYSSYSLCFRREIGGWGRLNKGLNRVHQFDKVELVKVVDYLNSNEGLILLSNNVIALLDKLNITYRVISIWGPDLSFSGSKQLDIEVWSYGQGKWLEVSSCSNMTTFQARRLKLYFSNKKRKHYPHTLNGSGLAVQRVLVSLLENSLLGCYKEVKIPCIMKYKYVYKNIGL</sequence>
<name>A0AA51GE75_9BACT</name>
<dbReference type="Pfam" id="PF00587">
    <property type="entry name" value="tRNA-synt_2b"/>
    <property type="match status" value="1"/>
</dbReference>
<proteinExistence type="inferred from homology"/>
<evidence type="ECO:0000256" key="11">
    <source>
        <dbReference type="ARBA" id="ARBA00031113"/>
    </source>
</evidence>
<keyword evidence="9" id="KW-0648">Protein biosynthesis</keyword>
<protein>
    <recommendedName>
        <fullName evidence="4">serine--tRNA ligase</fullName>
        <ecNumber evidence="4">6.1.1.11</ecNumber>
    </recommendedName>
    <alternativeName>
        <fullName evidence="11">Seryl-tRNA synthetase</fullName>
    </alternativeName>
    <alternativeName>
        <fullName evidence="12">Seryl-tRNA(Ser/Sec) synthetase</fullName>
    </alternativeName>
</protein>
<comment type="catalytic activity">
    <reaction evidence="13">
        <text>tRNA(Sec) + L-serine + ATP = L-seryl-tRNA(Sec) + AMP + diphosphate + H(+)</text>
        <dbReference type="Rhea" id="RHEA:42580"/>
        <dbReference type="Rhea" id="RHEA-COMP:9742"/>
        <dbReference type="Rhea" id="RHEA-COMP:10128"/>
        <dbReference type="ChEBI" id="CHEBI:15378"/>
        <dbReference type="ChEBI" id="CHEBI:30616"/>
        <dbReference type="ChEBI" id="CHEBI:33019"/>
        <dbReference type="ChEBI" id="CHEBI:33384"/>
        <dbReference type="ChEBI" id="CHEBI:78442"/>
        <dbReference type="ChEBI" id="CHEBI:78533"/>
        <dbReference type="ChEBI" id="CHEBI:456215"/>
        <dbReference type="EC" id="6.1.1.11"/>
    </reaction>
</comment>
<keyword evidence="7" id="KW-0547">Nucleotide-binding</keyword>
<comment type="similarity">
    <text evidence="3">Belongs to the class-II aminoacyl-tRNA synthetase family. Type-1 seryl-tRNA synthetase subfamily.</text>
</comment>
<evidence type="ECO:0000256" key="4">
    <source>
        <dbReference type="ARBA" id="ARBA00012840"/>
    </source>
</evidence>
<feature type="domain" description="Aminoacyl-transfer RNA synthetases class-II family profile" evidence="15">
    <location>
        <begin position="175"/>
        <end position="408"/>
    </location>
</feature>
<keyword evidence="5" id="KW-0963">Cytoplasm</keyword>
<gene>
    <name evidence="16" type="ORF">QTO32_00385</name>
</gene>
<evidence type="ECO:0000256" key="5">
    <source>
        <dbReference type="ARBA" id="ARBA00022490"/>
    </source>
</evidence>
<dbReference type="InterPro" id="IPR006195">
    <property type="entry name" value="aa-tRNA-synth_II"/>
</dbReference>
<evidence type="ECO:0000256" key="3">
    <source>
        <dbReference type="ARBA" id="ARBA00010728"/>
    </source>
</evidence>
<reference evidence="16" key="2">
    <citation type="submission" date="2023-06" db="EMBL/GenBank/DDBJ databases">
        <authorList>
            <person name="Williams T.J."/>
            <person name="Allen M.A."/>
            <person name="Ivanova N."/>
            <person name="Huntemann M."/>
            <person name="Haque S."/>
            <person name="Hancock A.M."/>
            <person name="Brazendale S."/>
            <person name="Cavicchioli R."/>
        </authorList>
    </citation>
    <scope>NUCLEOTIDE SEQUENCE</scope>
    <source>
        <strain evidence="16">MAG_Ga0307966_1000010</strain>
    </source>
</reference>
<comment type="subcellular location">
    <subcellularLocation>
        <location evidence="1">Cytoplasm</location>
    </subcellularLocation>
</comment>
<keyword evidence="6 16" id="KW-0436">Ligase</keyword>
<keyword evidence="10" id="KW-0030">Aminoacyl-tRNA synthetase</keyword>
<dbReference type="GO" id="GO:0005737">
    <property type="term" value="C:cytoplasm"/>
    <property type="evidence" value="ECO:0007669"/>
    <property type="project" value="UniProtKB-SubCell"/>
</dbReference>
<dbReference type="Gene3D" id="3.30.930.10">
    <property type="entry name" value="Bira Bifunctional Protein, Domain 2"/>
    <property type="match status" value="1"/>
</dbReference>
<evidence type="ECO:0000256" key="13">
    <source>
        <dbReference type="ARBA" id="ARBA00047929"/>
    </source>
</evidence>
<dbReference type="EC" id="6.1.1.11" evidence="4"/>
<evidence type="ECO:0000256" key="8">
    <source>
        <dbReference type="ARBA" id="ARBA00022840"/>
    </source>
</evidence>